<organism evidence="1 2">
    <name type="scientific">Meiothermus taiwanensis</name>
    <dbReference type="NCBI Taxonomy" id="172827"/>
    <lineage>
        <taxon>Bacteria</taxon>
        <taxon>Thermotogati</taxon>
        <taxon>Deinococcota</taxon>
        <taxon>Deinococci</taxon>
        <taxon>Thermales</taxon>
        <taxon>Thermaceae</taxon>
        <taxon>Meiothermus</taxon>
    </lineage>
</organism>
<evidence type="ECO:0000313" key="1">
    <source>
        <dbReference type="EMBL" id="RIH77003.1"/>
    </source>
</evidence>
<dbReference type="RefSeq" id="WP_027888409.1">
    <property type="nucleotide sequence ID" value="NZ_JBHSXZ010000053.1"/>
</dbReference>
<protein>
    <submittedName>
        <fullName evidence="1">Uncharacterized protein</fullName>
    </submittedName>
</protein>
<sequence length="571" mass="66675">MKKPTSLYLNELQVNRVARRLEKALDGHGSLSGFFTWIEERAYAALMEGGEYKDPSSEPIWRHYFNAIDRWYRQGEEQAMATYRQAWEQVEKRLPWHRENPAASHVLALFLLRQTSRPLWDRPRSVKAPLNPLIGILIETTDQILADFKLTAQRSSAKQGERGLLWLSDRVEEVREPRARPVSFYFHEQAHAMMLRAFQGTFFDRLLGALDELLSGWGFEVAGLEPEARFLEHPMTFFQRWPLEIPPVVMLNTLALYRLAETPEDERWLDELHESHYIQEWEYKRGHYFGGGYSWEALVRLAERFGRERMRQASLEMFKEDLDGYSFDGHDFYYGLSFHLAFRLGLIDPANPQNKPTPEQVLGAFMSRYGLSELKPERRLMYRVLRHLFPSPNDNPTDPVQYHALGLLQAYALEVLPEDEREPERVSHTVLGLLGQTHLFPTRDTLEAWSGMRVRVDSSGRWRLYKGRKLWRELSEEQAFEVASLLKDVALPLNGKERNMPHRWEEQFDPYEKTPRAAYRLGPVAIEAALEALAAPTPYEGEGPRLEAERQTYRIELLKSRLQKDALSRSE</sequence>
<dbReference type="Proteomes" id="UP000266089">
    <property type="component" value="Unassembled WGS sequence"/>
</dbReference>
<comment type="caution">
    <text evidence="1">The sequence shown here is derived from an EMBL/GenBank/DDBJ whole genome shotgun (WGS) entry which is preliminary data.</text>
</comment>
<dbReference type="OrthoDB" id="10017270at2"/>
<dbReference type="AlphaFoldDB" id="A0A399E0G4"/>
<name>A0A399E0G4_9DEIN</name>
<reference evidence="1 2" key="1">
    <citation type="submission" date="2018-08" db="EMBL/GenBank/DDBJ databases">
        <title>Meiothermus cateniformans JCM 15151 genome sequencing project.</title>
        <authorList>
            <person name="Da Costa M.S."/>
            <person name="Albuquerque L."/>
            <person name="Raposo P."/>
            <person name="Froufe H.J.C."/>
            <person name="Barroso C.S."/>
            <person name="Egas C."/>
        </authorList>
    </citation>
    <scope>NUCLEOTIDE SEQUENCE [LARGE SCALE GENOMIC DNA]</scope>
    <source>
        <strain evidence="1 2">JCM 15151</strain>
    </source>
</reference>
<dbReference type="EMBL" id="QWKX01000033">
    <property type="protein sequence ID" value="RIH77003.1"/>
    <property type="molecule type" value="Genomic_DNA"/>
</dbReference>
<accession>A0A399E0G4</accession>
<evidence type="ECO:0000313" key="2">
    <source>
        <dbReference type="Proteomes" id="UP000266089"/>
    </source>
</evidence>
<proteinExistence type="predicted"/>
<gene>
    <name evidence="1" type="ORF">Mcate_01551</name>
</gene>
<dbReference type="KEGG" id="mtai:Mtai_v1c27780"/>